<dbReference type="InterPro" id="IPR007165">
    <property type="entry name" value="Phage_holin_4_2"/>
</dbReference>
<feature type="transmembrane region" description="Helical" evidence="1">
    <location>
        <begin position="57"/>
        <end position="80"/>
    </location>
</feature>
<feature type="transmembrane region" description="Helical" evidence="1">
    <location>
        <begin position="29"/>
        <end position="50"/>
    </location>
</feature>
<evidence type="ECO:0000313" key="2">
    <source>
        <dbReference type="EMBL" id="AKQ04632.1"/>
    </source>
</evidence>
<accession>A0A0H4TDK8</accession>
<dbReference type="Pfam" id="PF04020">
    <property type="entry name" value="Phage_holin_4_2"/>
    <property type="match status" value="1"/>
</dbReference>
<dbReference type="AlphaFoldDB" id="A0A0H4TDK8"/>
<dbReference type="PANTHER" id="PTHR37309">
    <property type="entry name" value="SLR0284 PROTEIN"/>
    <property type="match status" value="1"/>
</dbReference>
<sequence length="123" mass="13222">MGFLARLFITGLGLLLADALLPGVRFDGALSLWLAAFLLGLVNAFVRPLFVLITLPLTLLTLGLFLFVVNGSMVLLVAWLMPSFHLAGLGTAILASVIVGLTGWIANAFVGDRAKIEMWKVKR</sequence>
<keyword evidence="1" id="KW-1133">Transmembrane helix</keyword>
<dbReference type="PANTHER" id="PTHR37309:SF1">
    <property type="entry name" value="SLR0284 PROTEIN"/>
    <property type="match status" value="1"/>
</dbReference>
<keyword evidence="1" id="KW-0472">Membrane</keyword>
<keyword evidence="1" id="KW-0812">Transmembrane</keyword>
<name>A0A0H4TDK8_9BACT</name>
<evidence type="ECO:0008006" key="3">
    <source>
        <dbReference type="Google" id="ProtNLM"/>
    </source>
</evidence>
<dbReference type="EMBL" id="KT007046">
    <property type="protein sequence ID" value="AKQ04632.1"/>
    <property type="molecule type" value="Genomic_DNA"/>
</dbReference>
<protein>
    <recommendedName>
        <fullName evidence="3">Phage holin family protein</fullName>
    </recommendedName>
</protein>
<proteinExistence type="predicted"/>
<reference evidence="2" key="1">
    <citation type="journal article" date="2015" name="ISME J.">
        <title>Aquifer environment selects for microbial species cohorts in sediment and groundwater.</title>
        <authorList>
            <person name="Hug L.A."/>
            <person name="Thomas B.C."/>
            <person name="Brown C.T."/>
            <person name="Frischkorn K.R."/>
            <person name="Williams K.H."/>
            <person name="Tringe S.G."/>
            <person name="Banfield J.F."/>
        </authorList>
    </citation>
    <scope>NUCLEOTIDE SEQUENCE</scope>
</reference>
<feature type="transmembrane region" description="Helical" evidence="1">
    <location>
        <begin position="86"/>
        <end position="110"/>
    </location>
</feature>
<evidence type="ECO:0000256" key="1">
    <source>
        <dbReference type="SAM" id="Phobius"/>
    </source>
</evidence>
<organism evidence="2">
    <name type="scientific">uncultured Gemmatimonadetes bacterium Rifle_16ft_4_minimus_7</name>
    <dbReference type="NCBI Taxonomy" id="1665098"/>
    <lineage>
        <taxon>Bacteria</taxon>
        <taxon>Pseudomonadati</taxon>
        <taxon>Gemmatimonadota</taxon>
        <taxon>environmental samples</taxon>
    </lineage>
</organism>